<proteinExistence type="predicted"/>
<evidence type="ECO:0000259" key="2">
    <source>
        <dbReference type="Pfam" id="PF18962"/>
    </source>
</evidence>
<organism evidence="4 5">
    <name type="scientific">Dyadobacter psychrotolerans</name>
    <dbReference type="NCBI Taxonomy" id="2541721"/>
    <lineage>
        <taxon>Bacteria</taxon>
        <taxon>Pseudomonadati</taxon>
        <taxon>Bacteroidota</taxon>
        <taxon>Cytophagia</taxon>
        <taxon>Cytophagales</taxon>
        <taxon>Spirosomataceae</taxon>
        <taxon>Dyadobacter</taxon>
    </lineage>
</organism>
<feature type="domain" description="Ig-like" evidence="3">
    <location>
        <begin position="1018"/>
        <end position="1099"/>
    </location>
</feature>
<dbReference type="Pfam" id="PF19081">
    <property type="entry name" value="Ig_7"/>
    <property type="match status" value="4"/>
</dbReference>
<accession>A0A4R5DK20</accession>
<evidence type="ECO:0000259" key="3">
    <source>
        <dbReference type="Pfam" id="PF19081"/>
    </source>
</evidence>
<reference evidence="4 5" key="1">
    <citation type="submission" date="2019-03" db="EMBL/GenBank/DDBJ databases">
        <title>Dyadobacter AR-3-6 sp. nov., isolated from arctic soil.</title>
        <authorList>
            <person name="Chaudhary D.K."/>
        </authorList>
    </citation>
    <scope>NUCLEOTIDE SEQUENCE [LARGE SCALE GENOMIC DNA]</scope>
    <source>
        <strain evidence="4 5">AR-3-6</strain>
    </source>
</reference>
<keyword evidence="5" id="KW-1185">Reference proteome</keyword>
<dbReference type="InterPro" id="IPR026444">
    <property type="entry name" value="Secre_tail"/>
</dbReference>
<keyword evidence="1" id="KW-0732">Signal</keyword>
<dbReference type="NCBIfam" id="TIGR04183">
    <property type="entry name" value="Por_Secre_tail"/>
    <property type="match status" value="1"/>
</dbReference>
<sequence>MEKTFIKRRLFACIAAILAAASSFAQTITTGAVSPAAVCAGNSISVPFTTTGTFVAGNVFTIELSTAAGAFPGTFLATTGTASPLTAVVPAATVPGAAYTIRVTSSNPVAATMTPSAAFTVNAIPANPTFTAPPSYVTGAVAAPLTASGSNLLWYSAATGGTGSATAPTPTTTAAGTQSFFVSQTVGTCESGRAQIDVVVTACTAPAAPTVAPVAYTVGQTPVALTATGTGLLWYTAATGGTGSPTAPTPTTTAAGTQNFWVTQTVSACESPRAQITVTVSACTPPPAPTVAPVAYTVGQTPVALTATGTGLLWYTAATGGTGSPTAPTPTTTAAGTQNFWVTQTVSACESPRANIVVTVTACTPPVAPTVAPVAYTVGQTPVALTATGTGLLWYTAATGGTGSPTAPTPTTTAAGTQNFWVTQTVSACESPRANIVVTVTACTPPVAPTVAPVAYTVGQTPVALTATGTGLLWYAAATGGTGSPTAPTPTTTAAGTQNFWVTQTVSACESPRAQITVTVSACTPPPAPTVAPVAYRVGQTPVALTATGTGLLWYTTATGGTGSATAPTPTTTAAGTQNFWVTQTVSACESPRAQITVTVSACALSAAPTITSATTYCATTAAIPALTATGTAIKWYNASGGLIASAVPNGNVSVSEVQTFYVTQTETGKCESPKKFIEIIINKTPLPVVSSTVVEYCLNSTATALTATGTALKWYASTTGTTEISPIPVTTTAGNLVFYVSQSLYGCEGDRARIDVKIKTLPAVPTVTTLAAVCENTTVASTVLSGAVTPQTGLLWYTAATGGTGTSSVPAIVTTTAGIKNYYVTQTADGCESATRAILALDVKAQPAAPTVAAVPYCKDVTNATALTATGTGLKWYNGLTGGTALTAAPVPSTATVGTASYYVSQTTAYTGLSCEGPRAKLDVITNPLPANLTAASEALCQERADKTYTFSATPTLGNTISWYSALTGGSKETAVPPTVNLKNAGETTFYSTQVITATGCESPVRAAIKIRVKPLPAVPSISAALIEYCQFVAASPLSATPVSDATLDWYGTSAAGGTASGTAPTPSTANGGTTSYYVAQTLEACASDRTKIDVKINTTPLPVTQTSLAYCQNETAPILDATGTVLKWYRTADGGPNDWQGYPYTPYTGKVEDYSFFVTQTGLENKCESPKQEIKIHIKALPSATLTGNTTIDLGQSATLSLAFTGDGPWKYILSHGVTNTTTQSTVTEQVTPLTTTTYFVTEISNSCGKGSPVGTVLVTVRIPTITSGSPSVAEACAGKTFTVPFQQSGDYPAGNTFKVQIALTNEDAKFYTIPSVATSNLITATFPDTTAGGNYFVRVVSSGTNPAFFVRGSVSPLGITASPLPVATISGAQTVLMGDPATLKVDITGKSPWTFSLNNGVKDSLITATTASYTFKITPKATTTYTITSATNGCGIGKGAGSARVQVDPILAVEPVVTNWVTVYPTIAETLCTVEISGALSPKDAKVEVIDLTGRPVFEQVIRQKTTELDFSKYPSGLYLLRVQNGNLRSVNKVMKR</sequence>
<evidence type="ECO:0000313" key="5">
    <source>
        <dbReference type="Proteomes" id="UP000294850"/>
    </source>
</evidence>
<feature type="domain" description="Ig-like" evidence="3">
    <location>
        <begin position="937"/>
        <end position="1016"/>
    </location>
</feature>
<name>A0A4R5DK20_9BACT</name>
<dbReference type="Proteomes" id="UP000294850">
    <property type="component" value="Unassembled WGS sequence"/>
</dbReference>
<dbReference type="RefSeq" id="WP_131960389.1">
    <property type="nucleotide sequence ID" value="NZ_SMFL01000009.1"/>
</dbReference>
<evidence type="ECO:0000313" key="4">
    <source>
        <dbReference type="EMBL" id="TDE12321.1"/>
    </source>
</evidence>
<comment type="caution">
    <text evidence="4">The sequence shown here is derived from an EMBL/GenBank/DDBJ whole genome shotgun (WGS) entry which is preliminary data.</text>
</comment>
<feature type="domain" description="Secretion system C-terminal sorting" evidence="2">
    <location>
        <begin position="1467"/>
        <end position="1537"/>
    </location>
</feature>
<dbReference type="Pfam" id="PF18962">
    <property type="entry name" value="Por_Secre_tail"/>
    <property type="match status" value="1"/>
</dbReference>
<feature type="domain" description="Ig-like" evidence="3">
    <location>
        <begin position="526"/>
        <end position="601"/>
    </location>
</feature>
<protein>
    <submittedName>
        <fullName evidence="4">T9SS type A sorting domain-containing protein</fullName>
    </submittedName>
</protein>
<dbReference type="OrthoDB" id="9805017at2"/>
<dbReference type="InterPro" id="IPR044023">
    <property type="entry name" value="Ig_7"/>
</dbReference>
<evidence type="ECO:0000256" key="1">
    <source>
        <dbReference type="SAM" id="SignalP"/>
    </source>
</evidence>
<gene>
    <name evidence="4" type="ORF">E0F88_21695</name>
</gene>
<feature type="chain" id="PRO_5020848451" evidence="1">
    <location>
        <begin position="26"/>
        <end position="1540"/>
    </location>
</feature>
<feature type="signal peptide" evidence="1">
    <location>
        <begin position="1"/>
        <end position="25"/>
    </location>
</feature>
<dbReference type="EMBL" id="SMFL01000009">
    <property type="protein sequence ID" value="TDE12321.1"/>
    <property type="molecule type" value="Genomic_DNA"/>
</dbReference>
<feature type="domain" description="Ig-like" evidence="3">
    <location>
        <begin position="763"/>
        <end position="844"/>
    </location>
</feature>